<accession>A0ABV8AKG9</accession>
<keyword evidence="1" id="KW-1133">Transmembrane helix</keyword>
<dbReference type="InterPro" id="IPR045749">
    <property type="entry name" value="DUF6090"/>
</dbReference>
<proteinExistence type="predicted"/>
<dbReference type="EMBL" id="JBHSAT010000004">
    <property type="protein sequence ID" value="MFC3877182.1"/>
    <property type="molecule type" value="Genomic_DNA"/>
</dbReference>
<organism evidence="2 3">
    <name type="scientific">Winogradskyella maritima</name>
    <dbReference type="NCBI Taxonomy" id="1517766"/>
    <lineage>
        <taxon>Bacteria</taxon>
        <taxon>Pseudomonadati</taxon>
        <taxon>Bacteroidota</taxon>
        <taxon>Flavobacteriia</taxon>
        <taxon>Flavobacteriales</taxon>
        <taxon>Flavobacteriaceae</taxon>
        <taxon>Winogradskyella</taxon>
    </lineage>
</organism>
<name>A0ABV8AKG9_9FLAO</name>
<dbReference type="Proteomes" id="UP001595812">
    <property type="component" value="Unassembled WGS sequence"/>
</dbReference>
<evidence type="ECO:0000313" key="2">
    <source>
        <dbReference type="EMBL" id="MFC3877182.1"/>
    </source>
</evidence>
<comment type="caution">
    <text evidence="2">The sequence shown here is derived from an EMBL/GenBank/DDBJ whole genome shotgun (WGS) entry which is preliminary data.</text>
</comment>
<evidence type="ECO:0000256" key="1">
    <source>
        <dbReference type="SAM" id="Phobius"/>
    </source>
</evidence>
<keyword evidence="1" id="KW-0472">Membrane</keyword>
<sequence>MIKFFRHIRYNLMSENKTGKYFKYAIGEIILVVIGILIALQINNWNEQRKINKEKAQLTKSIKAELEADVDMIKTYLSQTNYLDSIFKAERQKLSKMSQNKDSLVHFVRNEMFIYMNEFTGFNNNTYNSAKSTGKLQIIDENLKNELFDLFMQQEEILTTNATYFQVVLDKTNDLMENYPVSLSFSYINEGDLNELMWTDVNKKDLALKLNLWGTSRGNFIRMTNSGFSDLLTKTESILKLMEDYD</sequence>
<feature type="transmembrane region" description="Helical" evidence="1">
    <location>
        <begin position="21"/>
        <end position="42"/>
    </location>
</feature>
<gene>
    <name evidence="2" type="ORF">ACFOSX_08065</name>
</gene>
<reference evidence="3" key="1">
    <citation type="journal article" date="2019" name="Int. J. Syst. Evol. Microbiol.">
        <title>The Global Catalogue of Microorganisms (GCM) 10K type strain sequencing project: providing services to taxonomists for standard genome sequencing and annotation.</title>
        <authorList>
            <consortium name="The Broad Institute Genomics Platform"/>
            <consortium name="The Broad Institute Genome Sequencing Center for Infectious Disease"/>
            <person name="Wu L."/>
            <person name="Ma J."/>
        </authorList>
    </citation>
    <scope>NUCLEOTIDE SEQUENCE [LARGE SCALE GENOMIC DNA]</scope>
    <source>
        <strain evidence="3">CECT 8979</strain>
    </source>
</reference>
<dbReference type="RefSeq" id="WP_386098982.1">
    <property type="nucleotide sequence ID" value="NZ_JBHSAT010000004.1"/>
</dbReference>
<dbReference type="Pfam" id="PF19578">
    <property type="entry name" value="DUF6090"/>
    <property type="match status" value="1"/>
</dbReference>
<keyword evidence="3" id="KW-1185">Reference proteome</keyword>
<evidence type="ECO:0000313" key="3">
    <source>
        <dbReference type="Proteomes" id="UP001595812"/>
    </source>
</evidence>
<protein>
    <submittedName>
        <fullName evidence="2">DUF6090 family protein</fullName>
    </submittedName>
</protein>
<keyword evidence="1" id="KW-0812">Transmembrane</keyword>